<protein>
    <submittedName>
        <fullName evidence="1">Uncharacterized protein</fullName>
    </submittedName>
</protein>
<keyword evidence="2" id="KW-1185">Reference proteome</keyword>
<comment type="caution">
    <text evidence="1">The sequence shown here is derived from an EMBL/GenBank/DDBJ whole genome shotgun (WGS) entry which is preliminary data.</text>
</comment>
<evidence type="ECO:0000313" key="1">
    <source>
        <dbReference type="EMBL" id="KAH6933659.1"/>
    </source>
</evidence>
<sequence length="453" mass="50283">MGNSEVGHLNIGAGRVVYQDIVRINMDMESGAIKDNEHFVEACNRAKTKNGRLHLLGLVSDGGVHSHINHIFALLEGAHKHNVPHTFIQFFGDGRDTSPTSATKYAQQVLDKCAHLKYGSLATLIGRYYAMDRDKREERVKIAYEGLVQGIGDKVEPSNLIKHMQSLYDAPDDKRQTDEFFKPIIVDPNGRIKDGDTLVFCNFRADRARQLSEALGIKANFETAVVPKDLKLYTMTEYKKEFPFTPLYPPTVPKNVLAEWLSVKGKTQFHCAETEKYAHVTFFFNGGQEKAFTGEERCLVPSPKVATYDLMPEMSSKGVADEMVKVICEKKFPFVMCNFAPPDMVGHTGVYEAAVKAVEATDVGIGRIRDACAKNGYVLLVTADHGNAEVMKTPDNKPVTKHTTNKVPFCMTGDHKFCKPNHAPALCDVAPTVLDLLKIPQPPEMTGKSLLAH</sequence>
<name>A0ACB7SIA6_HYAAI</name>
<evidence type="ECO:0000313" key="2">
    <source>
        <dbReference type="Proteomes" id="UP000821845"/>
    </source>
</evidence>
<gene>
    <name evidence="1" type="ORF">HPB50_017424</name>
</gene>
<dbReference type="Proteomes" id="UP000821845">
    <property type="component" value="Chromosome 4"/>
</dbReference>
<dbReference type="EMBL" id="CM023484">
    <property type="protein sequence ID" value="KAH6933659.1"/>
    <property type="molecule type" value="Genomic_DNA"/>
</dbReference>
<accession>A0ACB7SIA6</accession>
<organism evidence="1 2">
    <name type="scientific">Hyalomma asiaticum</name>
    <name type="common">Tick</name>
    <dbReference type="NCBI Taxonomy" id="266040"/>
    <lineage>
        <taxon>Eukaryota</taxon>
        <taxon>Metazoa</taxon>
        <taxon>Ecdysozoa</taxon>
        <taxon>Arthropoda</taxon>
        <taxon>Chelicerata</taxon>
        <taxon>Arachnida</taxon>
        <taxon>Acari</taxon>
        <taxon>Parasitiformes</taxon>
        <taxon>Ixodida</taxon>
        <taxon>Ixodoidea</taxon>
        <taxon>Ixodidae</taxon>
        <taxon>Hyalomminae</taxon>
        <taxon>Hyalomma</taxon>
    </lineage>
</organism>
<reference evidence="1" key="1">
    <citation type="submission" date="2020-05" db="EMBL/GenBank/DDBJ databases">
        <title>Large-scale comparative analyses of tick genomes elucidate their genetic diversity and vector capacities.</title>
        <authorList>
            <person name="Jia N."/>
            <person name="Wang J."/>
            <person name="Shi W."/>
            <person name="Du L."/>
            <person name="Sun Y."/>
            <person name="Zhan W."/>
            <person name="Jiang J."/>
            <person name="Wang Q."/>
            <person name="Zhang B."/>
            <person name="Ji P."/>
            <person name="Sakyi L.B."/>
            <person name="Cui X."/>
            <person name="Yuan T."/>
            <person name="Jiang B."/>
            <person name="Yang W."/>
            <person name="Lam T.T.-Y."/>
            <person name="Chang Q."/>
            <person name="Ding S."/>
            <person name="Wang X."/>
            <person name="Zhu J."/>
            <person name="Ruan X."/>
            <person name="Zhao L."/>
            <person name="Wei J."/>
            <person name="Que T."/>
            <person name="Du C."/>
            <person name="Cheng J."/>
            <person name="Dai P."/>
            <person name="Han X."/>
            <person name="Huang E."/>
            <person name="Gao Y."/>
            <person name="Liu J."/>
            <person name="Shao H."/>
            <person name="Ye R."/>
            <person name="Li L."/>
            <person name="Wei W."/>
            <person name="Wang X."/>
            <person name="Wang C."/>
            <person name="Yang T."/>
            <person name="Huo Q."/>
            <person name="Li W."/>
            <person name="Guo W."/>
            <person name="Chen H."/>
            <person name="Zhou L."/>
            <person name="Ni X."/>
            <person name="Tian J."/>
            <person name="Zhou Y."/>
            <person name="Sheng Y."/>
            <person name="Liu T."/>
            <person name="Pan Y."/>
            <person name="Xia L."/>
            <person name="Li J."/>
            <person name="Zhao F."/>
            <person name="Cao W."/>
        </authorList>
    </citation>
    <scope>NUCLEOTIDE SEQUENCE</scope>
    <source>
        <strain evidence="1">Hyas-2018</strain>
    </source>
</reference>
<proteinExistence type="predicted"/>